<evidence type="ECO:0000313" key="9">
    <source>
        <dbReference type="EMBL" id="CAK9142997.1"/>
    </source>
</evidence>
<evidence type="ECO:0000256" key="7">
    <source>
        <dbReference type="ARBA" id="ARBA00023136"/>
    </source>
</evidence>
<evidence type="ECO:0000256" key="1">
    <source>
        <dbReference type="ARBA" id="ARBA00004167"/>
    </source>
</evidence>
<keyword evidence="4 8" id="KW-0812">Transmembrane</keyword>
<keyword evidence="5" id="KW-0029">Amino-acid transport</keyword>
<keyword evidence="7 8" id="KW-0472">Membrane</keyword>
<dbReference type="GO" id="GO:0016020">
    <property type="term" value="C:membrane"/>
    <property type="evidence" value="ECO:0007669"/>
    <property type="project" value="UniProtKB-SubCell"/>
</dbReference>
<dbReference type="GO" id="GO:0006865">
    <property type="term" value="P:amino acid transport"/>
    <property type="evidence" value="ECO:0007669"/>
    <property type="project" value="UniProtKB-KW"/>
</dbReference>
<comment type="similarity">
    <text evidence="2">Belongs to the GLUTAMINE DUMPER 1 (TC 9.B.60) family.</text>
</comment>
<evidence type="ECO:0000256" key="8">
    <source>
        <dbReference type="SAM" id="Phobius"/>
    </source>
</evidence>
<gene>
    <name evidence="9" type="ORF">ILEXP_LOCUS10694</name>
</gene>
<dbReference type="Proteomes" id="UP001642360">
    <property type="component" value="Unassembled WGS sequence"/>
</dbReference>
<comment type="caution">
    <text evidence="9">The sequence shown here is derived from an EMBL/GenBank/DDBJ whole genome shotgun (WGS) entry which is preliminary data.</text>
</comment>
<dbReference type="AlphaFoldDB" id="A0ABC8RF79"/>
<proteinExistence type="inferred from homology"/>
<evidence type="ECO:0000256" key="2">
    <source>
        <dbReference type="ARBA" id="ARBA00009977"/>
    </source>
</evidence>
<dbReference type="EMBL" id="CAUOFW020001274">
    <property type="protein sequence ID" value="CAK9142997.1"/>
    <property type="molecule type" value="Genomic_DNA"/>
</dbReference>
<accession>A0ABC8RF79</accession>
<feature type="transmembrane region" description="Helical" evidence="8">
    <location>
        <begin position="20"/>
        <end position="44"/>
    </location>
</feature>
<evidence type="ECO:0000256" key="4">
    <source>
        <dbReference type="ARBA" id="ARBA00022692"/>
    </source>
</evidence>
<name>A0ABC8RF79_9AQUA</name>
<keyword evidence="10" id="KW-1185">Reference proteome</keyword>
<organism evidence="9 10">
    <name type="scientific">Ilex paraguariensis</name>
    <name type="common">yerba mate</name>
    <dbReference type="NCBI Taxonomy" id="185542"/>
    <lineage>
        <taxon>Eukaryota</taxon>
        <taxon>Viridiplantae</taxon>
        <taxon>Streptophyta</taxon>
        <taxon>Embryophyta</taxon>
        <taxon>Tracheophyta</taxon>
        <taxon>Spermatophyta</taxon>
        <taxon>Magnoliopsida</taxon>
        <taxon>eudicotyledons</taxon>
        <taxon>Gunneridae</taxon>
        <taxon>Pentapetalae</taxon>
        <taxon>asterids</taxon>
        <taxon>campanulids</taxon>
        <taxon>Aquifoliales</taxon>
        <taxon>Aquifoliaceae</taxon>
        <taxon>Ilex</taxon>
    </lineage>
</organism>
<reference evidence="9 10" key="1">
    <citation type="submission" date="2024-02" db="EMBL/GenBank/DDBJ databases">
        <authorList>
            <person name="Vignale AGUSTIN F."/>
            <person name="Sosa J E."/>
            <person name="Modenutti C."/>
        </authorList>
    </citation>
    <scope>NUCLEOTIDE SEQUENCE [LARGE SCALE GENOMIC DNA]</scope>
</reference>
<dbReference type="PANTHER" id="PTHR33228">
    <property type="entry name" value="PROTEIN GLUTAMINE DUMPER 4-RELATED"/>
    <property type="match status" value="1"/>
</dbReference>
<sequence>MRPANTTSTSSTPFLRWSSPFPHLFMILGLMLGLITIALIILVCSHRKQSFNLPIEAEEKPVTIKPTKTEADLAPTVVVIMAGDDKPMYLAAPVSSSTSCTGHV</sequence>
<evidence type="ECO:0000256" key="6">
    <source>
        <dbReference type="ARBA" id="ARBA00022989"/>
    </source>
</evidence>
<keyword evidence="3" id="KW-0813">Transport</keyword>
<evidence type="ECO:0000256" key="3">
    <source>
        <dbReference type="ARBA" id="ARBA00022448"/>
    </source>
</evidence>
<comment type="subcellular location">
    <subcellularLocation>
        <location evidence="1">Membrane</location>
        <topology evidence="1">Single-pass membrane protein</topology>
    </subcellularLocation>
</comment>
<protein>
    <submittedName>
        <fullName evidence="9">Uncharacterized protein</fullName>
    </submittedName>
</protein>
<dbReference type="GO" id="GO:0080143">
    <property type="term" value="P:regulation of amino acid export"/>
    <property type="evidence" value="ECO:0007669"/>
    <property type="project" value="UniProtKB-ARBA"/>
</dbReference>
<keyword evidence="6 8" id="KW-1133">Transmembrane helix</keyword>
<dbReference type="InterPro" id="IPR040359">
    <property type="entry name" value="GDU"/>
</dbReference>
<evidence type="ECO:0000256" key="5">
    <source>
        <dbReference type="ARBA" id="ARBA00022970"/>
    </source>
</evidence>
<evidence type="ECO:0000313" key="10">
    <source>
        <dbReference type="Proteomes" id="UP001642360"/>
    </source>
</evidence>
<dbReference type="PANTHER" id="PTHR33228:SF76">
    <property type="entry name" value="PROTEIN GLUTAMINE DUMPER 7"/>
    <property type="match status" value="1"/>
</dbReference>